<feature type="compositionally biased region" description="Basic and acidic residues" evidence="3">
    <location>
        <begin position="155"/>
        <end position="167"/>
    </location>
</feature>
<gene>
    <name evidence="5" type="ORF">CTAYLR_005727</name>
</gene>
<accession>A0AAD7XS01</accession>
<dbReference type="SUPFAM" id="SSF47216">
    <property type="entry name" value="Proteasome activator"/>
    <property type="match status" value="1"/>
</dbReference>
<dbReference type="InterPro" id="IPR003186">
    <property type="entry name" value="PA28_C"/>
</dbReference>
<proteinExistence type="inferred from homology"/>
<dbReference type="InterPro" id="IPR036997">
    <property type="entry name" value="PA28_C_sf"/>
</dbReference>
<keyword evidence="6" id="KW-1185">Reference proteome</keyword>
<dbReference type="GO" id="GO:0005654">
    <property type="term" value="C:nucleoplasm"/>
    <property type="evidence" value="ECO:0007669"/>
    <property type="project" value="TreeGrafter"/>
</dbReference>
<feature type="region of interest" description="Disordered" evidence="3">
    <location>
        <begin position="155"/>
        <end position="181"/>
    </location>
</feature>
<dbReference type="InterPro" id="IPR036252">
    <property type="entry name" value="Proteasome_activ_sf"/>
</dbReference>
<protein>
    <recommendedName>
        <fullName evidence="4">Proteasome activator PA28 C-terminal domain-containing protein</fullName>
    </recommendedName>
</protein>
<keyword evidence="2" id="KW-0647">Proteasome</keyword>
<dbReference type="GO" id="GO:0008537">
    <property type="term" value="C:proteasome activator complex"/>
    <property type="evidence" value="ECO:0007669"/>
    <property type="project" value="InterPro"/>
</dbReference>
<dbReference type="PANTHER" id="PTHR10660">
    <property type="entry name" value="PROTEASOME REGULATOR PA28"/>
    <property type="match status" value="1"/>
</dbReference>
<evidence type="ECO:0000313" key="5">
    <source>
        <dbReference type="EMBL" id="KAJ8608515.1"/>
    </source>
</evidence>
<evidence type="ECO:0000313" key="6">
    <source>
        <dbReference type="Proteomes" id="UP001230188"/>
    </source>
</evidence>
<dbReference type="GO" id="GO:0005737">
    <property type="term" value="C:cytoplasm"/>
    <property type="evidence" value="ECO:0007669"/>
    <property type="project" value="TreeGrafter"/>
</dbReference>
<evidence type="ECO:0000256" key="1">
    <source>
        <dbReference type="ARBA" id="ARBA00005883"/>
    </source>
</evidence>
<dbReference type="GO" id="GO:0061133">
    <property type="term" value="F:endopeptidase activator activity"/>
    <property type="evidence" value="ECO:0007669"/>
    <property type="project" value="TreeGrafter"/>
</dbReference>
<dbReference type="Proteomes" id="UP001230188">
    <property type="component" value="Unassembled WGS sequence"/>
</dbReference>
<dbReference type="GO" id="GO:2000045">
    <property type="term" value="P:regulation of G1/S transition of mitotic cell cycle"/>
    <property type="evidence" value="ECO:0007669"/>
    <property type="project" value="TreeGrafter"/>
</dbReference>
<organism evidence="5 6">
    <name type="scientific">Chrysophaeum taylorii</name>
    <dbReference type="NCBI Taxonomy" id="2483200"/>
    <lineage>
        <taxon>Eukaryota</taxon>
        <taxon>Sar</taxon>
        <taxon>Stramenopiles</taxon>
        <taxon>Ochrophyta</taxon>
        <taxon>Pelagophyceae</taxon>
        <taxon>Pelagomonadales</taxon>
        <taxon>Pelagomonadaceae</taxon>
        <taxon>Chrysophaeum</taxon>
    </lineage>
</organism>
<dbReference type="Gene3D" id="1.20.120.180">
    <property type="entry name" value="Proteasome activator pa28, C-terminal domain"/>
    <property type="match status" value="1"/>
</dbReference>
<name>A0AAD7XS01_9STRA</name>
<evidence type="ECO:0000259" key="4">
    <source>
        <dbReference type="Pfam" id="PF02252"/>
    </source>
</evidence>
<dbReference type="PANTHER" id="PTHR10660:SF2">
    <property type="entry name" value="LD45860P"/>
    <property type="match status" value="1"/>
</dbReference>
<dbReference type="GO" id="GO:0061136">
    <property type="term" value="P:regulation of proteasomal protein catabolic process"/>
    <property type="evidence" value="ECO:0007669"/>
    <property type="project" value="TreeGrafter"/>
</dbReference>
<reference evidence="5" key="1">
    <citation type="submission" date="2023-01" db="EMBL/GenBank/DDBJ databases">
        <title>Metagenome sequencing of chrysophaentin producing Chrysophaeum taylorii.</title>
        <authorList>
            <person name="Davison J."/>
            <person name="Bewley C."/>
        </authorList>
    </citation>
    <scope>NUCLEOTIDE SEQUENCE</scope>
    <source>
        <strain evidence="5">NIES-1699</strain>
    </source>
</reference>
<dbReference type="AlphaFoldDB" id="A0AAD7XS01"/>
<comment type="similarity">
    <text evidence="1">Belongs to the PA28 family.</text>
</comment>
<dbReference type="EMBL" id="JAQMWT010000167">
    <property type="protein sequence ID" value="KAJ8608515.1"/>
    <property type="molecule type" value="Genomic_DNA"/>
</dbReference>
<comment type="caution">
    <text evidence="5">The sequence shown here is derived from an EMBL/GenBank/DDBJ whole genome shotgun (WGS) entry which is preliminary data.</text>
</comment>
<evidence type="ECO:0000256" key="3">
    <source>
        <dbReference type="SAM" id="MobiDB-lite"/>
    </source>
</evidence>
<dbReference type="InterPro" id="IPR009077">
    <property type="entry name" value="Proteasome_activ_PA28"/>
</dbReference>
<evidence type="ECO:0000256" key="2">
    <source>
        <dbReference type="ARBA" id="ARBA00022942"/>
    </source>
</evidence>
<dbReference type="Pfam" id="PF02252">
    <property type="entry name" value="PA28_C"/>
    <property type="match status" value="1"/>
</dbReference>
<sequence>MFEQLVSAAANDIIQLEEQLPRIISEIDARLQSVSVQSLHEVEKAFAAALNATTPTTNEELGQLLSYTRNEAAKCVMDLRKIERWIVLNIPKVEDGNNFGVAVQMEINKMVVERRTKVKELFDKLADYHKDRGALLKEMACKTLADNIKSTTKLVDDETKNGEESKATKTSTKTHSEQKETTPMVIPDQVASVVALDVGWYFHLVFTLETVRDAYVACVDCITKNRAKLERPKGDGAGGMNMF</sequence>
<feature type="domain" description="Proteasome activator PA28 C-terminal" evidence="4">
    <location>
        <begin position="56"/>
        <end position="142"/>
    </location>
</feature>